<feature type="transmembrane region" description="Helical" evidence="1">
    <location>
        <begin position="43"/>
        <end position="61"/>
    </location>
</feature>
<feature type="transmembrane region" description="Helical" evidence="1">
    <location>
        <begin position="12"/>
        <end position="31"/>
    </location>
</feature>
<feature type="transmembrane region" description="Helical" evidence="1">
    <location>
        <begin position="135"/>
        <end position="154"/>
    </location>
</feature>
<dbReference type="InterPro" id="IPR003675">
    <property type="entry name" value="Rce1/LyrA-like_dom"/>
</dbReference>
<dbReference type="Pfam" id="PF02517">
    <property type="entry name" value="Rce1-like"/>
    <property type="match status" value="1"/>
</dbReference>
<feature type="domain" description="CAAX prenyl protease 2/Lysostaphin resistance protein A-like" evidence="2">
    <location>
        <begin position="140"/>
        <end position="235"/>
    </location>
</feature>
<reference evidence="4" key="1">
    <citation type="journal article" date="2019" name="Int. J. Syst. Evol. Microbiol.">
        <title>The Global Catalogue of Microorganisms (GCM) 10K type strain sequencing project: providing services to taxonomists for standard genome sequencing and annotation.</title>
        <authorList>
            <consortium name="The Broad Institute Genomics Platform"/>
            <consortium name="The Broad Institute Genome Sequencing Center for Infectious Disease"/>
            <person name="Wu L."/>
            <person name="Ma J."/>
        </authorList>
    </citation>
    <scope>NUCLEOTIDE SEQUENCE [LARGE SCALE GENOMIC DNA]</scope>
    <source>
        <strain evidence="4">CGMCC 1.12237</strain>
    </source>
</reference>
<evidence type="ECO:0000259" key="2">
    <source>
        <dbReference type="Pfam" id="PF02517"/>
    </source>
</evidence>
<feature type="transmembrane region" description="Helical" evidence="1">
    <location>
        <begin position="82"/>
        <end position="109"/>
    </location>
</feature>
<feature type="transmembrane region" description="Helical" evidence="1">
    <location>
        <begin position="174"/>
        <end position="193"/>
    </location>
</feature>
<evidence type="ECO:0000256" key="1">
    <source>
        <dbReference type="SAM" id="Phobius"/>
    </source>
</evidence>
<organism evidence="3 4">
    <name type="scientific">Lederbergia graminis</name>
    <dbReference type="NCBI Taxonomy" id="735518"/>
    <lineage>
        <taxon>Bacteria</taxon>
        <taxon>Bacillati</taxon>
        <taxon>Bacillota</taxon>
        <taxon>Bacilli</taxon>
        <taxon>Bacillales</taxon>
        <taxon>Bacillaceae</taxon>
        <taxon>Lederbergia</taxon>
    </lineage>
</organism>
<evidence type="ECO:0000313" key="3">
    <source>
        <dbReference type="EMBL" id="MFC5465239.1"/>
    </source>
</evidence>
<name>A0ABW0LHF3_9BACI</name>
<keyword evidence="3" id="KW-0378">Hydrolase</keyword>
<keyword evidence="4" id="KW-1185">Reference proteome</keyword>
<dbReference type="EMBL" id="JBHSMC010000014">
    <property type="protein sequence ID" value="MFC5465239.1"/>
    <property type="molecule type" value="Genomic_DNA"/>
</dbReference>
<protein>
    <submittedName>
        <fullName evidence="3">CPBP family intramembrane glutamic endopeptidase</fullName>
        <ecNumber evidence="3">3.4.-.-</ecNumber>
    </submittedName>
</protein>
<feature type="transmembrane region" description="Helical" evidence="1">
    <location>
        <begin position="224"/>
        <end position="250"/>
    </location>
</feature>
<keyword evidence="1" id="KW-0472">Membrane</keyword>
<proteinExistence type="predicted"/>
<feature type="transmembrane region" description="Helical" evidence="1">
    <location>
        <begin position="199"/>
        <end position="217"/>
    </location>
</feature>
<gene>
    <name evidence="3" type="ORF">ACFPM4_10815</name>
</gene>
<accession>A0ABW0LHF3</accession>
<keyword evidence="1" id="KW-0812">Transmembrane</keyword>
<dbReference type="Proteomes" id="UP001596147">
    <property type="component" value="Unassembled WGS sequence"/>
</dbReference>
<dbReference type="RefSeq" id="WP_382351299.1">
    <property type="nucleotide sequence ID" value="NZ_JBHSMC010000014.1"/>
</dbReference>
<keyword evidence="1" id="KW-1133">Transmembrane helix</keyword>
<evidence type="ECO:0000313" key="4">
    <source>
        <dbReference type="Proteomes" id="UP001596147"/>
    </source>
</evidence>
<dbReference type="GO" id="GO:0016787">
    <property type="term" value="F:hydrolase activity"/>
    <property type="evidence" value="ECO:0007669"/>
    <property type="project" value="UniProtKB-KW"/>
</dbReference>
<comment type="caution">
    <text evidence="3">The sequence shown here is derived from an EMBL/GenBank/DDBJ whole genome shotgun (WGS) entry which is preliminary data.</text>
</comment>
<dbReference type="EC" id="3.4.-.-" evidence="3"/>
<sequence>MKTAWFISFIRFPLLIAALLCFAVILRLLNIDVIFPFLPDMSAIYFTFVNILCFYILHRILKKEGSSFKDLLGYRKDRIGKDILLGFLWLFVLYIPFSLGLVGTMFVMYGADFVSHFETVFVGDIANTNLTRPYWFLWVTALIALIFPFLNAPIEELMYRGYAQPAFIKHYKKAWLGVLIPAVGFALQHIMLSANIQGAVVYAVAFFAWGIGSGIIYHKQQRLFPLIICHFIVNIAFSVIPIIFLLMGVYG</sequence>